<evidence type="ECO:0000256" key="5">
    <source>
        <dbReference type="PIRSR" id="PIRSR617867-1"/>
    </source>
</evidence>
<dbReference type="EC" id="3.1.3.48" evidence="2"/>
<dbReference type="InterPro" id="IPR017867">
    <property type="entry name" value="Tyr_phospatase_low_mol_wt"/>
</dbReference>
<dbReference type="InterPro" id="IPR036196">
    <property type="entry name" value="Ptyr_pPase_sf"/>
</dbReference>
<organism evidence="7 8">
    <name type="scientific">Wohlfahrtiimonas chitiniclastica</name>
    <dbReference type="NCBI Taxonomy" id="400946"/>
    <lineage>
        <taxon>Bacteria</taxon>
        <taxon>Pseudomonadati</taxon>
        <taxon>Pseudomonadota</taxon>
        <taxon>Gammaproteobacteria</taxon>
        <taxon>Cardiobacteriales</taxon>
        <taxon>Ignatzschineriaceae</taxon>
        <taxon>Wohlfahrtiimonas</taxon>
    </lineage>
</organism>
<gene>
    <name evidence="7" type="ORF">J7561_09025</name>
</gene>
<proteinExistence type="inferred from homology"/>
<dbReference type="SUPFAM" id="SSF52788">
    <property type="entry name" value="Phosphotyrosine protein phosphatases I"/>
    <property type="match status" value="1"/>
</dbReference>
<evidence type="ECO:0000313" key="7">
    <source>
        <dbReference type="EMBL" id="MBS7825342.1"/>
    </source>
</evidence>
<dbReference type="InterPro" id="IPR050438">
    <property type="entry name" value="LMW_PTPase"/>
</dbReference>
<dbReference type="GO" id="GO:0004725">
    <property type="term" value="F:protein tyrosine phosphatase activity"/>
    <property type="evidence" value="ECO:0007669"/>
    <property type="project" value="UniProtKB-EC"/>
</dbReference>
<evidence type="ECO:0000256" key="4">
    <source>
        <dbReference type="ARBA" id="ARBA00022912"/>
    </source>
</evidence>
<feature type="active site" description="Nucleophile" evidence="5">
    <location>
        <position position="8"/>
    </location>
</feature>
<feature type="active site" description="Proton donor" evidence="5">
    <location>
        <position position="126"/>
    </location>
</feature>
<evidence type="ECO:0000256" key="3">
    <source>
        <dbReference type="ARBA" id="ARBA00022801"/>
    </source>
</evidence>
<dbReference type="Pfam" id="PF01451">
    <property type="entry name" value="LMWPc"/>
    <property type="match status" value="1"/>
</dbReference>
<feature type="domain" description="Phosphotyrosine protein phosphatase I" evidence="6">
    <location>
        <begin position="2"/>
        <end position="150"/>
    </location>
</feature>
<evidence type="ECO:0000256" key="1">
    <source>
        <dbReference type="ARBA" id="ARBA00011063"/>
    </source>
</evidence>
<dbReference type="InterPro" id="IPR023485">
    <property type="entry name" value="Ptyr_pPase"/>
</dbReference>
<dbReference type="AlphaFoldDB" id="A0AB35C291"/>
<dbReference type="PANTHER" id="PTHR11717">
    <property type="entry name" value="LOW MOLECULAR WEIGHT PROTEIN TYROSINE PHOSPHATASE"/>
    <property type="match status" value="1"/>
</dbReference>
<protein>
    <recommendedName>
        <fullName evidence="2">protein-tyrosine-phosphatase</fullName>
        <ecNumber evidence="2">3.1.3.48</ecNumber>
    </recommendedName>
</protein>
<dbReference type="Proteomes" id="UP000680020">
    <property type="component" value="Unassembled WGS sequence"/>
</dbReference>
<dbReference type="RefSeq" id="WP_213403127.1">
    <property type="nucleotide sequence ID" value="NZ_JAGIBT010000012.1"/>
</dbReference>
<dbReference type="PRINTS" id="PR00719">
    <property type="entry name" value="LMWPTPASE"/>
</dbReference>
<evidence type="ECO:0000259" key="6">
    <source>
        <dbReference type="SMART" id="SM00226"/>
    </source>
</evidence>
<keyword evidence="3" id="KW-0378">Hydrolase</keyword>
<evidence type="ECO:0000256" key="2">
    <source>
        <dbReference type="ARBA" id="ARBA00013064"/>
    </source>
</evidence>
<name>A0AB35C291_9GAMM</name>
<dbReference type="EMBL" id="JAGIBU010000010">
    <property type="protein sequence ID" value="MBS7825342.1"/>
    <property type="molecule type" value="Genomic_DNA"/>
</dbReference>
<accession>A0AB35C291</accession>
<evidence type="ECO:0000313" key="8">
    <source>
        <dbReference type="Proteomes" id="UP000680020"/>
    </source>
</evidence>
<dbReference type="PANTHER" id="PTHR11717:SF7">
    <property type="entry name" value="LOW MOLECULAR WEIGHT PHOSPHOTYROSINE PROTEIN PHOSPHATASE"/>
    <property type="match status" value="1"/>
</dbReference>
<dbReference type="SMART" id="SM00226">
    <property type="entry name" value="LMWPc"/>
    <property type="match status" value="1"/>
</dbReference>
<comment type="similarity">
    <text evidence="1">Belongs to the low molecular weight phosphotyrosine protein phosphatase family.</text>
</comment>
<feature type="active site" evidence="5">
    <location>
        <position position="14"/>
    </location>
</feature>
<dbReference type="CDD" id="cd16343">
    <property type="entry name" value="LMWPTP"/>
    <property type="match status" value="1"/>
</dbReference>
<dbReference type="Gene3D" id="3.40.50.2300">
    <property type="match status" value="1"/>
</dbReference>
<sequence>MIKVLFVCLGNICRSPMAEALFRAKVIARGLDDRIEIASAATGDWNEGKPPHAGTQKILADHHISCDGMIATRITSDDYDHYDYILAMDHNNVRDLKALPPTDQYDEKIHLFLAPLKHPEHDEVPDPYYTGNFELTYELVNQGCDYWLDHLVNVHQLAD</sequence>
<reference evidence="7" key="1">
    <citation type="submission" date="2021-03" db="EMBL/GenBank/DDBJ databases">
        <title>Identification and antibiotic profiling of Wohlfahrtiimonas chitiniclastica, an underestimated human pathogen.</title>
        <authorList>
            <person name="Kopf A."/>
            <person name="Bunk B."/>
            <person name="Coldewey S."/>
            <person name="Gunzer F."/>
            <person name="Riedel T."/>
            <person name="Schroettner P."/>
        </authorList>
    </citation>
    <scope>NUCLEOTIDE SEQUENCE</scope>
    <source>
        <strain evidence="7">DSM 100917</strain>
    </source>
</reference>
<comment type="caution">
    <text evidence="7">The sequence shown here is derived from an EMBL/GenBank/DDBJ whole genome shotgun (WGS) entry which is preliminary data.</text>
</comment>
<keyword evidence="4" id="KW-0904">Protein phosphatase</keyword>